<accession>A0A9D4CK79</accession>
<feature type="region of interest" description="Disordered" evidence="1">
    <location>
        <begin position="65"/>
        <end position="84"/>
    </location>
</feature>
<keyword evidence="3" id="KW-1185">Reference proteome</keyword>
<dbReference type="AlphaFoldDB" id="A0A9D4CK79"/>
<evidence type="ECO:0000313" key="3">
    <source>
        <dbReference type="Proteomes" id="UP000828390"/>
    </source>
</evidence>
<dbReference type="EMBL" id="JAIWYP010000012">
    <property type="protein sequence ID" value="KAH3726226.1"/>
    <property type="molecule type" value="Genomic_DNA"/>
</dbReference>
<feature type="compositionally biased region" description="Polar residues" evidence="1">
    <location>
        <begin position="69"/>
        <end position="84"/>
    </location>
</feature>
<gene>
    <name evidence="2" type="ORF">DPMN_052084</name>
</gene>
<sequence>MAISVLPNTTCKQSCIDRRRTSQSAGHQSYQTLPANSQAYIEEGHQNQLAISLTKHYLKQSGIQRRRTSQSACHQSYKTLPVNN</sequence>
<dbReference type="Proteomes" id="UP000828390">
    <property type="component" value="Unassembled WGS sequence"/>
</dbReference>
<reference evidence="2" key="2">
    <citation type="submission" date="2020-11" db="EMBL/GenBank/DDBJ databases">
        <authorList>
            <person name="McCartney M.A."/>
            <person name="Auch B."/>
            <person name="Kono T."/>
            <person name="Mallez S."/>
            <person name="Becker A."/>
            <person name="Gohl D.M."/>
            <person name="Silverstein K.A.T."/>
            <person name="Koren S."/>
            <person name="Bechman K.B."/>
            <person name="Herman A."/>
            <person name="Abrahante J.E."/>
            <person name="Garbe J."/>
        </authorList>
    </citation>
    <scope>NUCLEOTIDE SEQUENCE</scope>
    <source>
        <strain evidence="2">Duluth1</strain>
        <tissue evidence="2">Whole animal</tissue>
    </source>
</reference>
<reference evidence="2" key="1">
    <citation type="journal article" date="2019" name="bioRxiv">
        <title>The Genome of the Zebra Mussel, Dreissena polymorpha: A Resource for Invasive Species Research.</title>
        <authorList>
            <person name="McCartney M.A."/>
            <person name="Auch B."/>
            <person name="Kono T."/>
            <person name="Mallez S."/>
            <person name="Zhang Y."/>
            <person name="Obille A."/>
            <person name="Becker A."/>
            <person name="Abrahante J.E."/>
            <person name="Garbe J."/>
            <person name="Badalamenti J.P."/>
            <person name="Herman A."/>
            <person name="Mangelson H."/>
            <person name="Liachko I."/>
            <person name="Sullivan S."/>
            <person name="Sone E.D."/>
            <person name="Koren S."/>
            <person name="Silverstein K.A.T."/>
            <person name="Beckman K.B."/>
            <person name="Gohl D.M."/>
        </authorList>
    </citation>
    <scope>NUCLEOTIDE SEQUENCE</scope>
    <source>
        <strain evidence="2">Duluth1</strain>
        <tissue evidence="2">Whole animal</tissue>
    </source>
</reference>
<organism evidence="2 3">
    <name type="scientific">Dreissena polymorpha</name>
    <name type="common">Zebra mussel</name>
    <name type="synonym">Mytilus polymorpha</name>
    <dbReference type="NCBI Taxonomy" id="45954"/>
    <lineage>
        <taxon>Eukaryota</taxon>
        <taxon>Metazoa</taxon>
        <taxon>Spiralia</taxon>
        <taxon>Lophotrochozoa</taxon>
        <taxon>Mollusca</taxon>
        <taxon>Bivalvia</taxon>
        <taxon>Autobranchia</taxon>
        <taxon>Heteroconchia</taxon>
        <taxon>Euheterodonta</taxon>
        <taxon>Imparidentia</taxon>
        <taxon>Neoheterodontei</taxon>
        <taxon>Myida</taxon>
        <taxon>Dreissenoidea</taxon>
        <taxon>Dreissenidae</taxon>
        <taxon>Dreissena</taxon>
    </lineage>
</organism>
<evidence type="ECO:0000256" key="1">
    <source>
        <dbReference type="SAM" id="MobiDB-lite"/>
    </source>
</evidence>
<evidence type="ECO:0000313" key="2">
    <source>
        <dbReference type="EMBL" id="KAH3726226.1"/>
    </source>
</evidence>
<comment type="caution">
    <text evidence="2">The sequence shown here is derived from an EMBL/GenBank/DDBJ whole genome shotgun (WGS) entry which is preliminary data.</text>
</comment>
<name>A0A9D4CK79_DREPO</name>
<proteinExistence type="predicted"/>
<protein>
    <submittedName>
        <fullName evidence="2">Uncharacterized protein</fullName>
    </submittedName>
</protein>